<dbReference type="EMBL" id="CP111026">
    <property type="protein sequence ID" value="WAR28008.1"/>
    <property type="molecule type" value="Genomic_DNA"/>
</dbReference>
<evidence type="ECO:0000256" key="1">
    <source>
        <dbReference type="SAM" id="Phobius"/>
    </source>
</evidence>
<keyword evidence="1" id="KW-0472">Membrane</keyword>
<evidence type="ECO:0008006" key="4">
    <source>
        <dbReference type="Google" id="ProtNLM"/>
    </source>
</evidence>
<dbReference type="Proteomes" id="UP001164746">
    <property type="component" value="Chromosome 15"/>
</dbReference>
<feature type="transmembrane region" description="Helical" evidence="1">
    <location>
        <begin position="7"/>
        <end position="23"/>
    </location>
</feature>
<organism evidence="2 3">
    <name type="scientific">Mya arenaria</name>
    <name type="common">Soft-shell clam</name>
    <dbReference type="NCBI Taxonomy" id="6604"/>
    <lineage>
        <taxon>Eukaryota</taxon>
        <taxon>Metazoa</taxon>
        <taxon>Spiralia</taxon>
        <taxon>Lophotrochozoa</taxon>
        <taxon>Mollusca</taxon>
        <taxon>Bivalvia</taxon>
        <taxon>Autobranchia</taxon>
        <taxon>Heteroconchia</taxon>
        <taxon>Euheterodonta</taxon>
        <taxon>Imparidentia</taxon>
        <taxon>Neoheterodontei</taxon>
        <taxon>Myida</taxon>
        <taxon>Myoidea</taxon>
        <taxon>Myidae</taxon>
        <taxon>Mya</taxon>
    </lineage>
</organism>
<protein>
    <recommendedName>
        <fullName evidence="4">Secreted protein</fullName>
    </recommendedName>
</protein>
<name>A0ABY7G0M4_MYAAR</name>
<evidence type="ECO:0000313" key="2">
    <source>
        <dbReference type="EMBL" id="WAR28008.1"/>
    </source>
</evidence>
<sequence>MNQNKMFGLLTCFYTWNILFSVAAPPPSSVKTQPSPIQEKIEIHVGAGTGGAALLIIVVVTEENAQRQKRNCCHQCDVYRPC</sequence>
<feature type="transmembrane region" description="Helical" evidence="1">
    <location>
        <begin position="43"/>
        <end position="61"/>
    </location>
</feature>
<reference evidence="2" key="1">
    <citation type="submission" date="2022-11" db="EMBL/GenBank/DDBJ databases">
        <title>Centuries of genome instability and evolution in soft-shell clam transmissible cancer (bioRxiv).</title>
        <authorList>
            <person name="Hart S.F.M."/>
            <person name="Yonemitsu M.A."/>
            <person name="Giersch R.M."/>
            <person name="Beal B.F."/>
            <person name="Arriagada G."/>
            <person name="Davis B.W."/>
            <person name="Ostrander E.A."/>
            <person name="Goff S.P."/>
            <person name="Metzger M.J."/>
        </authorList>
    </citation>
    <scope>NUCLEOTIDE SEQUENCE</scope>
    <source>
        <strain evidence="2">MELC-2E11</strain>
        <tissue evidence="2">Siphon/mantle</tissue>
    </source>
</reference>
<keyword evidence="3" id="KW-1185">Reference proteome</keyword>
<gene>
    <name evidence="2" type="ORF">MAR_013712</name>
</gene>
<proteinExistence type="predicted"/>
<keyword evidence="1" id="KW-1133">Transmembrane helix</keyword>
<evidence type="ECO:0000313" key="3">
    <source>
        <dbReference type="Proteomes" id="UP001164746"/>
    </source>
</evidence>
<keyword evidence="1" id="KW-0812">Transmembrane</keyword>
<accession>A0ABY7G0M4</accession>